<feature type="transmembrane region" description="Helical" evidence="5">
    <location>
        <begin position="97"/>
        <end position="116"/>
    </location>
</feature>
<evidence type="ECO:0000256" key="2">
    <source>
        <dbReference type="ARBA" id="ARBA00022692"/>
    </source>
</evidence>
<dbReference type="EnsemblMetazoa" id="ISCW017815-RA">
    <property type="protein sequence ID" value="ISCW017815-PA"/>
    <property type="gene ID" value="ISCW017815"/>
</dbReference>
<gene>
    <name evidence="7" type="ORF">IscW_ISCW017815</name>
</gene>
<reference evidence="7 9" key="1">
    <citation type="submission" date="2008-03" db="EMBL/GenBank/DDBJ databases">
        <title>Annotation of Ixodes scapularis.</title>
        <authorList>
            <consortium name="Ixodes scapularis Genome Project Consortium"/>
            <person name="Caler E."/>
            <person name="Hannick L.I."/>
            <person name="Bidwell S."/>
            <person name="Joardar V."/>
            <person name="Thiagarajan M."/>
            <person name="Amedeo P."/>
            <person name="Galinsky K.J."/>
            <person name="Schobel S."/>
            <person name="Inman J."/>
            <person name="Hostetler J."/>
            <person name="Miller J."/>
            <person name="Hammond M."/>
            <person name="Megy K."/>
            <person name="Lawson D."/>
            <person name="Kodira C."/>
            <person name="Sutton G."/>
            <person name="Meyer J."/>
            <person name="Hill C.A."/>
            <person name="Birren B."/>
            <person name="Nene V."/>
            <person name="Collins F."/>
            <person name="Alarcon-Chaidez F."/>
            <person name="Wikel S."/>
            <person name="Strausberg R."/>
        </authorList>
    </citation>
    <scope>NUCLEOTIDE SEQUENCE [LARGE SCALE GENOMIC DNA]</scope>
    <source>
        <strain evidence="9">Wikel</strain>
        <strain evidence="7">Wikel colony</strain>
    </source>
</reference>
<dbReference type="InterPro" id="IPR005828">
    <property type="entry name" value="MFS_sugar_transport-like"/>
</dbReference>
<dbReference type="HOGENOM" id="CLU_001265_30_5_1"/>
<feature type="transmembrane region" description="Helical" evidence="5">
    <location>
        <begin position="348"/>
        <end position="368"/>
    </location>
</feature>
<dbReference type="SUPFAM" id="SSF103473">
    <property type="entry name" value="MFS general substrate transporter"/>
    <property type="match status" value="1"/>
</dbReference>
<dbReference type="Pfam" id="PF00083">
    <property type="entry name" value="Sugar_tr"/>
    <property type="match status" value="1"/>
</dbReference>
<dbReference type="VEuPathDB" id="VectorBase:ISCW017815"/>
<keyword evidence="4 5" id="KW-0472">Membrane</keyword>
<evidence type="ECO:0000256" key="5">
    <source>
        <dbReference type="SAM" id="Phobius"/>
    </source>
</evidence>
<dbReference type="Proteomes" id="UP000001555">
    <property type="component" value="Unassembled WGS sequence"/>
</dbReference>
<feature type="transmembrane region" description="Helical" evidence="5">
    <location>
        <begin position="37"/>
        <end position="58"/>
    </location>
</feature>
<dbReference type="VEuPathDB" id="VectorBase:ISCI017815"/>
<dbReference type="GO" id="GO:0055085">
    <property type="term" value="P:transmembrane transport"/>
    <property type="evidence" value="ECO:0000318"/>
    <property type="project" value="GO_Central"/>
</dbReference>
<dbReference type="Gene3D" id="1.20.1250.20">
    <property type="entry name" value="MFS general substrate transporter like domains"/>
    <property type="match status" value="2"/>
</dbReference>
<feature type="transmembrane region" description="Helical" evidence="5">
    <location>
        <begin position="12"/>
        <end position="31"/>
    </location>
</feature>
<dbReference type="PROSITE" id="PS00217">
    <property type="entry name" value="SUGAR_TRANSPORT_2"/>
    <property type="match status" value="1"/>
</dbReference>
<feature type="transmembrane region" description="Helical" evidence="5">
    <location>
        <begin position="70"/>
        <end position="91"/>
    </location>
</feature>
<evidence type="ECO:0000256" key="1">
    <source>
        <dbReference type="ARBA" id="ARBA00004141"/>
    </source>
</evidence>
<protein>
    <recommendedName>
        <fullName evidence="6">Major facilitator superfamily (MFS) profile domain-containing protein</fullName>
    </recommendedName>
</protein>
<dbReference type="PANTHER" id="PTHR48021">
    <property type="match status" value="1"/>
</dbReference>
<dbReference type="EMBL" id="DS698177">
    <property type="protein sequence ID" value="EEC05113.1"/>
    <property type="molecule type" value="Genomic_DNA"/>
</dbReference>
<dbReference type="AlphaFoldDB" id="B7PEU1"/>
<feature type="non-terminal residue" evidence="7">
    <location>
        <position position="1"/>
    </location>
</feature>
<proteinExistence type="predicted"/>
<dbReference type="InterPro" id="IPR005829">
    <property type="entry name" value="Sugar_transporter_CS"/>
</dbReference>
<dbReference type="InterPro" id="IPR036259">
    <property type="entry name" value="MFS_trans_sf"/>
</dbReference>
<dbReference type="PaxDb" id="6945-B7PEU1"/>
<feature type="transmembrane region" description="Helical" evidence="5">
    <location>
        <begin position="316"/>
        <end position="336"/>
    </location>
</feature>
<evidence type="ECO:0000259" key="6">
    <source>
        <dbReference type="PROSITE" id="PS50850"/>
    </source>
</evidence>
<name>B7PEU1_IXOSC</name>
<evidence type="ECO:0000256" key="3">
    <source>
        <dbReference type="ARBA" id="ARBA00022989"/>
    </source>
</evidence>
<dbReference type="STRING" id="6945.B7PEU1"/>
<dbReference type="InParanoid" id="B7PEU1"/>
<reference evidence="8" key="2">
    <citation type="submission" date="2020-05" db="UniProtKB">
        <authorList>
            <consortium name="EnsemblMetazoa"/>
        </authorList>
    </citation>
    <scope>IDENTIFICATION</scope>
    <source>
        <strain evidence="8">wikel</strain>
    </source>
</reference>
<keyword evidence="2 5" id="KW-0812">Transmembrane</keyword>
<dbReference type="InterPro" id="IPR020846">
    <property type="entry name" value="MFS_dom"/>
</dbReference>
<keyword evidence="9" id="KW-1185">Reference proteome</keyword>
<feature type="domain" description="Major facilitator superfamily (MFS) profile" evidence="6">
    <location>
        <begin position="1"/>
        <end position="372"/>
    </location>
</feature>
<evidence type="ECO:0000313" key="8">
    <source>
        <dbReference type="EnsemblMetazoa" id="ISCW017815-PA"/>
    </source>
</evidence>
<dbReference type="GO" id="GO:0016020">
    <property type="term" value="C:membrane"/>
    <property type="evidence" value="ECO:0000318"/>
    <property type="project" value="GO_Central"/>
</dbReference>
<evidence type="ECO:0000313" key="9">
    <source>
        <dbReference type="Proteomes" id="UP000001555"/>
    </source>
</evidence>
<evidence type="ECO:0000313" key="7">
    <source>
        <dbReference type="EMBL" id="EEC05113.1"/>
    </source>
</evidence>
<dbReference type="InterPro" id="IPR050549">
    <property type="entry name" value="MFS_Trehalose_Transporter"/>
</dbReference>
<feature type="transmembrane region" description="Helical" evidence="5">
    <location>
        <begin position="282"/>
        <end position="304"/>
    </location>
</feature>
<comment type="subcellular location">
    <subcellularLocation>
        <location evidence="1">Membrane</location>
        <topology evidence="1">Multi-pass membrane protein</topology>
    </subcellularLocation>
</comment>
<keyword evidence="3 5" id="KW-1133">Transmembrane helix</keyword>
<dbReference type="VEuPathDB" id="VectorBase:ISCP_007312"/>
<evidence type="ECO:0000256" key="4">
    <source>
        <dbReference type="ARBA" id="ARBA00023136"/>
    </source>
</evidence>
<dbReference type="PANTHER" id="PTHR48021:SF1">
    <property type="entry name" value="GH07001P-RELATED"/>
    <property type="match status" value="1"/>
</dbReference>
<sequence length="383" mass="40799">GFLVSQLGNRRTLLVSAVGFAGGALIVNLATNMYTLFLGRAVGGFYLGVTYNCATTYVAEIAPADKRTCLAGFVEVASGGGLLLAYSAGSYLDWEHLASLCALPPLLLVYLSSYVLESPYWLLRRGRQREAGIAANRLYGFQIPTEIKRLCIDGSSGRLNRCALLSHRKIAVCVSLQALHNLSCAQLLLLRNVQVLAPLASDFSPHMGAIGMASLHLGVSSVAAGLTRQLGRRPLLLVSAFVVAFSLSAFKPLDQGVPGAWPPELGSEPSSKPGSEQGSEKAALVALCSLVVGHSLGLGHVPSLVMGELVPGRMRYSCSACVSAFRWLLGFLILHFDVHFVSLARYRNSFLALSLAAFLLACAVAVYLPETEGRSLADIEKDD</sequence>
<dbReference type="OrthoDB" id="6339427at2759"/>
<accession>B7PEU1</accession>
<organism>
    <name type="scientific">Ixodes scapularis</name>
    <name type="common">Black-legged tick</name>
    <name type="synonym">Deer tick</name>
    <dbReference type="NCBI Taxonomy" id="6945"/>
    <lineage>
        <taxon>Eukaryota</taxon>
        <taxon>Metazoa</taxon>
        <taxon>Ecdysozoa</taxon>
        <taxon>Arthropoda</taxon>
        <taxon>Chelicerata</taxon>
        <taxon>Arachnida</taxon>
        <taxon>Acari</taxon>
        <taxon>Parasitiformes</taxon>
        <taxon>Ixodida</taxon>
        <taxon>Ixodoidea</taxon>
        <taxon>Ixodidae</taxon>
        <taxon>Ixodinae</taxon>
        <taxon>Ixodes</taxon>
    </lineage>
</organism>
<dbReference type="EMBL" id="ABJB011078106">
    <property type="status" value="NOT_ANNOTATED_CDS"/>
    <property type="molecule type" value="Genomic_DNA"/>
</dbReference>
<dbReference type="EMBL" id="ABJB010948747">
    <property type="status" value="NOT_ANNOTATED_CDS"/>
    <property type="molecule type" value="Genomic_DNA"/>
</dbReference>
<dbReference type="PROSITE" id="PS50850">
    <property type="entry name" value="MFS"/>
    <property type="match status" value="1"/>
</dbReference>
<dbReference type="GO" id="GO:0022857">
    <property type="term" value="F:transmembrane transporter activity"/>
    <property type="evidence" value="ECO:0000318"/>
    <property type="project" value="GO_Central"/>
</dbReference>